<accession>A0AAD4UJR4</accession>
<dbReference type="Proteomes" id="UP001214576">
    <property type="component" value="Unassembled WGS sequence"/>
</dbReference>
<name>A0AAD4UJR4_OVIAM</name>
<gene>
    <name evidence="1" type="ORF">MG293_003881</name>
</gene>
<dbReference type="AlphaFoldDB" id="A0AAD4UJR4"/>
<proteinExistence type="predicted"/>
<evidence type="ECO:0000313" key="1">
    <source>
        <dbReference type="EMBL" id="KAI4547326.1"/>
    </source>
</evidence>
<protein>
    <submittedName>
        <fullName evidence="1">Uncharacterized protein</fullName>
    </submittedName>
</protein>
<sequence length="289" mass="32763">CIEAYTLSKDIENMKNLNSLIGCDGNYLLIDVLAFGLPFQPLAKPEFSTALLETDSIAENSFVRNNRVYERESMIQSIYNPRESSEARVDDSSSVLNHWPYESTVPGLDLESKWQLPHERKDQTGPDDEQEAKGLGHPIQESHALRNLKKMEGKQGALWSPGPGCPETLGRNPKSTFQSVCSLPHDPEMTDALAISYLARLEWSQYGALQTNFEFSEPEKNASLEFLMRQSVYGGLNLRTHQGPTADIHPTTKITKTSESRAETWRMLFYFAESWKPDFWLIIDIADEK</sequence>
<organism evidence="1 2">
    <name type="scientific">Ovis ammon polii</name>
    <dbReference type="NCBI Taxonomy" id="230172"/>
    <lineage>
        <taxon>Eukaryota</taxon>
        <taxon>Metazoa</taxon>
        <taxon>Chordata</taxon>
        <taxon>Craniata</taxon>
        <taxon>Vertebrata</taxon>
        <taxon>Euteleostomi</taxon>
        <taxon>Mammalia</taxon>
        <taxon>Eutheria</taxon>
        <taxon>Laurasiatheria</taxon>
        <taxon>Artiodactyla</taxon>
        <taxon>Ruminantia</taxon>
        <taxon>Pecora</taxon>
        <taxon>Bovidae</taxon>
        <taxon>Caprinae</taxon>
        <taxon>Ovis</taxon>
    </lineage>
</organism>
<feature type="non-terminal residue" evidence="1">
    <location>
        <position position="289"/>
    </location>
</feature>
<dbReference type="EMBL" id="JAKZEL010000002">
    <property type="protein sequence ID" value="KAI4547326.1"/>
    <property type="molecule type" value="Genomic_DNA"/>
</dbReference>
<keyword evidence="2" id="KW-1185">Reference proteome</keyword>
<reference evidence="1" key="1">
    <citation type="submission" date="2022-03" db="EMBL/GenBank/DDBJ databases">
        <title>Genomic analyses of argali, domestic sheep and their hybrids provide insights into chromosomal evolution, heterosis and genetic basis of agronomic traits.</title>
        <authorList>
            <person name="Li M."/>
        </authorList>
    </citation>
    <scope>NUCLEOTIDE SEQUENCE</scope>
    <source>
        <strain evidence="1">CAU-MHL-2022a</strain>
        <tissue evidence="1">Skin</tissue>
    </source>
</reference>
<comment type="caution">
    <text evidence="1">The sequence shown here is derived from an EMBL/GenBank/DDBJ whole genome shotgun (WGS) entry which is preliminary data.</text>
</comment>
<evidence type="ECO:0000313" key="2">
    <source>
        <dbReference type="Proteomes" id="UP001214576"/>
    </source>
</evidence>